<evidence type="ECO:0000256" key="1">
    <source>
        <dbReference type="ARBA" id="ARBA00006738"/>
    </source>
</evidence>
<evidence type="ECO:0000256" key="2">
    <source>
        <dbReference type="HAMAP-Rule" id="MF_00048"/>
    </source>
</evidence>
<dbReference type="AlphaFoldDB" id="A0A1F7GSW1"/>
<dbReference type="EMBL" id="MFZI01000007">
    <property type="protein sequence ID" value="OGK22120.1"/>
    <property type="molecule type" value="Genomic_DNA"/>
</dbReference>
<evidence type="ECO:0000313" key="3">
    <source>
        <dbReference type="EMBL" id="OGK22120.1"/>
    </source>
</evidence>
<gene>
    <name evidence="3" type="ORF">A2866_03305</name>
</gene>
<dbReference type="InterPro" id="IPR011335">
    <property type="entry name" value="Restrct_endonuc-II-like"/>
</dbReference>
<organism evidence="3 4">
    <name type="scientific">Candidatus Roizmanbacteria bacterium RIFCSPHIGHO2_01_FULL_39_8</name>
    <dbReference type="NCBI Taxonomy" id="1802033"/>
    <lineage>
        <taxon>Bacteria</taxon>
        <taxon>Candidatus Roizmaniibacteriota</taxon>
    </lineage>
</organism>
<comment type="similarity">
    <text evidence="1 2">Belongs to the UPF0102 family.</text>
</comment>
<dbReference type="InterPro" id="IPR011856">
    <property type="entry name" value="tRNA_endonuc-like_dom_sf"/>
</dbReference>
<dbReference type="PANTHER" id="PTHR34039:SF1">
    <property type="entry name" value="UPF0102 PROTEIN YRAN"/>
    <property type="match status" value="1"/>
</dbReference>
<dbReference type="Proteomes" id="UP000177026">
    <property type="component" value="Unassembled WGS sequence"/>
</dbReference>
<dbReference type="Gene3D" id="3.40.1350.10">
    <property type="match status" value="1"/>
</dbReference>
<dbReference type="InterPro" id="IPR003509">
    <property type="entry name" value="UPF0102_YraN-like"/>
</dbReference>
<dbReference type="SUPFAM" id="SSF52980">
    <property type="entry name" value="Restriction endonuclease-like"/>
    <property type="match status" value="1"/>
</dbReference>
<evidence type="ECO:0000313" key="4">
    <source>
        <dbReference type="Proteomes" id="UP000177026"/>
    </source>
</evidence>
<accession>A0A1F7GSW1</accession>
<dbReference type="NCBIfam" id="NF009150">
    <property type="entry name" value="PRK12497.1-3"/>
    <property type="match status" value="1"/>
</dbReference>
<protein>
    <recommendedName>
        <fullName evidence="2">UPF0102 protein A2866_03305</fullName>
    </recommendedName>
</protein>
<proteinExistence type="inferred from homology"/>
<comment type="caution">
    <text evidence="3">The sequence shown here is derived from an EMBL/GenBank/DDBJ whole genome shotgun (WGS) entry which is preliminary data.</text>
</comment>
<name>A0A1F7GSW1_9BACT</name>
<dbReference type="Pfam" id="PF02021">
    <property type="entry name" value="UPF0102"/>
    <property type="match status" value="1"/>
</dbReference>
<reference evidence="3 4" key="1">
    <citation type="journal article" date="2016" name="Nat. Commun.">
        <title>Thousands of microbial genomes shed light on interconnected biogeochemical processes in an aquifer system.</title>
        <authorList>
            <person name="Anantharaman K."/>
            <person name="Brown C.T."/>
            <person name="Hug L.A."/>
            <person name="Sharon I."/>
            <person name="Castelle C.J."/>
            <person name="Probst A.J."/>
            <person name="Thomas B.C."/>
            <person name="Singh A."/>
            <person name="Wilkins M.J."/>
            <person name="Karaoz U."/>
            <person name="Brodie E.L."/>
            <person name="Williams K.H."/>
            <person name="Hubbard S.S."/>
            <person name="Banfield J.F."/>
        </authorList>
    </citation>
    <scope>NUCLEOTIDE SEQUENCE [LARGE SCALE GENOMIC DNA]</scope>
</reference>
<dbReference type="HAMAP" id="MF_00048">
    <property type="entry name" value="UPF0102"/>
    <property type="match status" value="1"/>
</dbReference>
<sequence>MNTNRNVGKVGENLALTFLKNKGYSLISRNYYTRWGEIDLIVEKDTKISFIEVKTRISTIQGKPYESVDQRKLFKLTRPIKHFLLQDRYKNRKLSLDVISIELNRDQSLRELKYFENVEINS</sequence>
<dbReference type="GO" id="GO:0003676">
    <property type="term" value="F:nucleic acid binding"/>
    <property type="evidence" value="ECO:0007669"/>
    <property type="project" value="InterPro"/>
</dbReference>
<dbReference type="PANTHER" id="PTHR34039">
    <property type="entry name" value="UPF0102 PROTEIN YRAN"/>
    <property type="match status" value="1"/>
</dbReference>